<keyword evidence="1" id="KW-0812">Transmembrane</keyword>
<accession>A0ABP2X586</accession>
<name>A0ABP2X586_CHLPS</name>
<sequence length="144" mass="15904">MFVTYPTHASFIEGTRNHPHLLKSAYVRTQTPSSAQISEPTGVSSHLECWVLIDKENLKSTILNSIPILGTIRGLARLYSIYSVKDRSCDATANTVMHTTTGILETLGLGIFILLAKIVAFILLQIVYFVGVKTGLIRDQNTQQ</sequence>
<evidence type="ECO:0000313" key="3">
    <source>
        <dbReference type="Proteomes" id="UP000014627"/>
    </source>
</evidence>
<evidence type="ECO:0008006" key="4">
    <source>
        <dbReference type="Google" id="ProtNLM"/>
    </source>
</evidence>
<reference evidence="2 3" key="1">
    <citation type="submission" date="2013-04" db="EMBL/GenBank/DDBJ databases">
        <title>Genome sequence of Chlamydia psittaci 99DC5.</title>
        <authorList>
            <person name="Huot-Creasy H."/>
            <person name="McCracken C.L."/>
            <person name="Humphries M."/>
            <person name="Sachse K."/>
            <person name="Laroucau K."/>
            <person name="Bavoil P."/>
            <person name="Myers G.S."/>
        </authorList>
    </citation>
    <scope>NUCLEOTIDE SEQUENCE [LARGE SCALE GENOMIC DNA]</scope>
    <source>
        <strain evidence="2 3">99DC5</strain>
    </source>
</reference>
<comment type="caution">
    <text evidence="2">The sequence shown here is derived from an EMBL/GenBank/DDBJ whole genome shotgun (WGS) entry which is preliminary data.</text>
</comment>
<protein>
    <recommendedName>
        <fullName evidence="4">Inner membrane protein</fullName>
    </recommendedName>
</protein>
<dbReference type="Proteomes" id="UP000014627">
    <property type="component" value="Unassembled WGS sequence"/>
</dbReference>
<dbReference type="EMBL" id="ATLC01000055">
    <property type="protein sequence ID" value="EPJ27418.1"/>
    <property type="molecule type" value="Genomic_DNA"/>
</dbReference>
<proteinExistence type="predicted"/>
<evidence type="ECO:0000313" key="2">
    <source>
        <dbReference type="EMBL" id="EPJ27418.1"/>
    </source>
</evidence>
<keyword evidence="1" id="KW-1133">Transmembrane helix</keyword>
<gene>
    <name evidence="2" type="ORF">CP99DC5_1034</name>
</gene>
<feature type="transmembrane region" description="Helical" evidence="1">
    <location>
        <begin position="107"/>
        <end position="130"/>
    </location>
</feature>
<dbReference type="GeneID" id="12243034"/>
<evidence type="ECO:0000256" key="1">
    <source>
        <dbReference type="SAM" id="Phobius"/>
    </source>
</evidence>
<keyword evidence="3" id="KW-1185">Reference proteome</keyword>
<organism evidence="2 3">
    <name type="scientific">Chlamydia psittaci 99DC5</name>
    <dbReference type="NCBI Taxonomy" id="1112251"/>
    <lineage>
        <taxon>Bacteria</taxon>
        <taxon>Pseudomonadati</taxon>
        <taxon>Chlamydiota</taxon>
        <taxon>Chlamydiia</taxon>
        <taxon>Chlamydiales</taxon>
        <taxon>Chlamydiaceae</taxon>
        <taxon>Chlamydia/Chlamydophila group</taxon>
        <taxon>Chlamydia</taxon>
    </lineage>
</organism>
<keyword evidence="1" id="KW-0472">Membrane</keyword>
<dbReference type="RefSeq" id="WP_006343250.1">
    <property type="nucleotide sequence ID" value="NZ_KE356190.1"/>
</dbReference>